<comment type="caution">
    <text evidence="1">The sequence shown here is derived from an EMBL/GenBank/DDBJ whole genome shotgun (WGS) entry which is preliminary data.</text>
</comment>
<evidence type="ECO:0000313" key="1">
    <source>
        <dbReference type="EMBL" id="KMY31495.1"/>
    </source>
</evidence>
<gene>
    <name evidence="1" type="ORF">ACZ11_04480</name>
</gene>
<dbReference type="AlphaFoldDB" id="A0A0K9FAP2"/>
<sequence>MDFKDKIALYKFKKKYENFPGIKSFRMASNEELTKDETYVIDAIRKIDSKCDDRIPIDSKRSNMIDWVKEKILPYLNYSSEFIIGGNGGLAVFFENIEMFLQHYFKVSPSLDIMILNRDLKKWIVIFEEEYFLEFFIKDI</sequence>
<dbReference type="EMBL" id="LFXJ01000005">
    <property type="protein sequence ID" value="KMY31495.1"/>
    <property type="molecule type" value="Genomic_DNA"/>
</dbReference>
<dbReference type="GeneID" id="96597560"/>
<dbReference type="PATRIC" id="fig|582475.4.peg.318"/>
<organism evidence="1 2">
    <name type="scientific">Lysinibacillus xylanilyticus</name>
    <dbReference type="NCBI Taxonomy" id="582475"/>
    <lineage>
        <taxon>Bacteria</taxon>
        <taxon>Bacillati</taxon>
        <taxon>Bacillota</taxon>
        <taxon>Bacilli</taxon>
        <taxon>Bacillales</taxon>
        <taxon>Bacillaceae</taxon>
        <taxon>Lysinibacillus</taxon>
    </lineage>
</organism>
<proteinExistence type="predicted"/>
<evidence type="ECO:0000313" key="2">
    <source>
        <dbReference type="Proteomes" id="UP000037326"/>
    </source>
</evidence>
<protein>
    <submittedName>
        <fullName evidence="1">Uncharacterized protein</fullName>
    </submittedName>
</protein>
<name>A0A0K9FAP2_9BACI</name>
<dbReference type="RefSeq" id="WP_049664104.1">
    <property type="nucleotide sequence ID" value="NZ_LFXJ01000005.1"/>
</dbReference>
<reference evidence="2" key="1">
    <citation type="submission" date="2015-07" db="EMBL/GenBank/DDBJ databases">
        <authorList>
            <consortium name="Consortium for Microbial Forensics and Genomics (microFORGE)"/>
            <person name="Knight B.M."/>
            <person name="Roberts D.P."/>
            <person name="Lin D."/>
            <person name="Hari K."/>
            <person name="Fletcher J."/>
            <person name="Melcher U."/>
            <person name="Blagden T."/>
            <person name="Winegar R.A."/>
        </authorList>
    </citation>
    <scope>NUCLEOTIDE SEQUENCE [LARGE SCALE GENOMIC DNA]</scope>
    <source>
        <strain evidence="2">DSM 23493</strain>
    </source>
</reference>
<dbReference type="Proteomes" id="UP000037326">
    <property type="component" value="Unassembled WGS sequence"/>
</dbReference>
<accession>A0A0K9FAP2</accession>